<comment type="subcellular location">
    <subcellularLocation>
        <location evidence="1">Membrane</location>
        <topology evidence="1">Single-pass membrane protein</topology>
    </subcellularLocation>
</comment>
<feature type="compositionally biased region" description="Basic and acidic residues" evidence="5">
    <location>
        <begin position="277"/>
        <end position="290"/>
    </location>
</feature>
<dbReference type="Proteomes" id="UP000548304">
    <property type="component" value="Unassembled WGS sequence"/>
</dbReference>
<proteinExistence type="predicted"/>
<reference evidence="7 8" key="1">
    <citation type="submission" date="2020-07" db="EMBL/GenBank/DDBJ databases">
        <title>Genomic Encyclopedia of Type Strains, Phase III (KMG-III): the genomes of soil and plant-associated and newly described type strains.</title>
        <authorList>
            <person name="Whitman W."/>
        </authorList>
    </citation>
    <scope>NUCLEOTIDE SEQUENCE [LARGE SCALE GENOMIC DNA]</scope>
    <source>
        <strain evidence="7 8">CECT 8576</strain>
    </source>
</reference>
<protein>
    <recommendedName>
        <fullName evidence="9">Neutral zinc metallopeptidase</fullName>
    </recommendedName>
</protein>
<dbReference type="Pfam" id="PF04228">
    <property type="entry name" value="Zn_peptidase"/>
    <property type="match status" value="1"/>
</dbReference>
<evidence type="ECO:0008006" key="9">
    <source>
        <dbReference type="Google" id="ProtNLM"/>
    </source>
</evidence>
<dbReference type="PANTHER" id="PTHR30168:SF0">
    <property type="entry name" value="INNER MEMBRANE PROTEIN"/>
    <property type="match status" value="1"/>
</dbReference>
<feature type="region of interest" description="Disordered" evidence="5">
    <location>
        <begin position="39"/>
        <end position="99"/>
    </location>
</feature>
<evidence type="ECO:0000256" key="6">
    <source>
        <dbReference type="SAM" id="SignalP"/>
    </source>
</evidence>
<keyword evidence="4" id="KW-0472">Membrane</keyword>
<feature type="compositionally biased region" description="Low complexity" evidence="5">
    <location>
        <begin position="68"/>
        <end position="81"/>
    </location>
</feature>
<evidence type="ECO:0000256" key="1">
    <source>
        <dbReference type="ARBA" id="ARBA00004167"/>
    </source>
</evidence>
<gene>
    <name evidence="7" type="ORF">FHR84_003386</name>
</gene>
<keyword evidence="3" id="KW-1133">Transmembrane helix</keyword>
<keyword evidence="6" id="KW-0732">Signal</keyword>
<feature type="chain" id="PRO_5032429102" description="Neutral zinc metallopeptidase" evidence="6">
    <location>
        <begin position="18"/>
        <end position="321"/>
    </location>
</feature>
<name>A0A852ZBM9_9ACTN</name>
<comment type="caution">
    <text evidence="7">The sequence shown here is derived from an EMBL/GenBank/DDBJ whole genome shotgun (WGS) entry which is preliminary data.</text>
</comment>
<evidence type="ECO:0000256" key="3">
    <source>
        <dbReference type="ARBA" id="ARBA00022989"/>
    </source>
</evidence>
<dbReference type="PANTHER" id="PTHR30168">
    <property type="entry name" value="PUTATIVE MEMBRANE PROTEIN YPFJ"/>
    <property type="match status" value="1"/>
</dbReference>
<evidence type="ECO:0000256" key="5">
    <source>
        <dbReference type="SAM" id="MobiDB-lite"/>
    </source>
</evidence>
<dbReference type="RefSeq" id="WP_179536410.1">
    <property type="nucleotide sequence ID" value="NZ_JACBYW010000006.1"/>
</dbReference>
<evidence type="ECO:0000313" key="8">
    <source>
        <dbReference type="Proteomes" id="UP000548304"/>
    </source>
</evidence>
<dbReference type="GO" id="GO:0016020">
    <property type="term" value="C:membrane"/>
    <property type="evidence" value="ECO:0007669"/>
    <property type="project" value="UniProtKB-SubCell"/>
</dbReference>
<dbReference type="AlphaFoldDB" id="A0A852ZBM9"/>
<evidence type="ECO:0000313" key="7">
    <source>
        <dbReference type="EMBL" id="NYH80037.1"/>
    </source>
</evidence>
<keyword evidence="8" id="KW-1185">Reference proteome</keyword>
<accession>A0A852ZBM9</accession>
<feature type="region of interest" description="Disordered" evidence="5">
    <location>
        <begin position="271"/>
        <end position="295"/>
    </location>
</feature>
<evidence type="ECO:0000256" key="2">
    <source>
        <dbReference type="ARBA" id="ARBA00022692"/>
    </source>
</evidence>
<organism evidence="7 8">
    <name type="scientific">Actinopolyspora biskrensis</name>
    <dbReference type="NCBI Taxonomy" id="1470178"/>
    <lineage>
        <taxon>Bacteria</taxon>
        <taxon>Bacillati</taxon>
        <taxon>Actinomycetota</taxon>
        <taxon>Actinomycetes</taxon>
        <taxon>Actinopolysporales</taxon>
        <taxon>Actinopolysporaceae</taxon>
        <taxon>Actinopolyspora</taxon>
    </lineage>
</organism>
<evidence type="ECO:0000256" key="4">
    <source>
        <dbReference type="ARBA" id="ARBA00023136"/>
    </source>
</evidence>
<keyword evidence="2" id="KW-0812">Transmembrane</keyword>
<feature type="signal peptide" evidence="6">
    <location>
        <begin position="1"/>
        <end position="17"/>
    </location>
</feature>
<dbReference type="EMBL" id="JACBYW010000006">
    <property type="protein sequence ID" value="NYH80037.1"/>
    <property type="molecule type" value="Genomic_DNA"/>
</dbReference>
<sequence>MCGFLLLIVMPMGIALASLTSGTSASAGSGYDYSTYEYGENEDIGGTETGESGTGHRDTTTPTGSDRSGTAASPTTSATGPEPVRETADNPIATASVPVPDVRCDLPEWQTDPQASQRFFRAALPCLNEAWSSVLSQADLPFEPPELAFPGGGSWSSPCGSVAKSENVSAFYCGSNQTIYMPFAGLQTDVYGEQPGIYLGVFAHEYGHHVQQLSGIMTAWQNEAYETGGYETPEALALSRRSELQAQCFAGQYLASAERTNSLSTRAAWNGVQDGYNRGDRGNQPRDHGSPQHYGSWLEAGYKRNNTSECNTWAASASDVS</sequence>
<dbReference type="InterPro" id="IPR007343">
    <property type="entry name" value="Uncharacterised_pept_Zn_put"/>
</dbReference>